<proteinExistence type="inferred from homology"/>
<evidence type="ECO:0000256" key="1">
    <source>
        <dbReference type="ARBA" id="ARBA00004496"/>
    </source>
</evidence>
<dbReference type="InterPro" id="IPR023535">
    <property type="entry name" value="TC-AMP_synthase"/>
</dbReference>
<keyword evidence="12" id="KW-1185">Reference proteome</keyword>
<dbReference type="EMBL" id="FNYH01000010">
    <property type="protein sequence ID" value="SEI79392.1"/>
    <property type="molecule type" value="Genomic_DNA"/>
</dbReference>
<dbReference type="STRING" id="64971.SAMN05421831_11091"/>
<keyword evidence="7 9" id="KW-0067">ATP-binding</keyword>
<dbReference type="AlphaFoldDB" id="A0A1H6TUI2"/>
<evidence type="ECO:0000256" key="6">
    <source>
        <dbReference type="ARBA" id="ARBA00022741"/>
    </source>
</evidence>
<dbReference type="PROSITE" id="PS51163">
    <property type="entry name" value="YRDC"/>
    <property type="match status" value="1"/>
</dbReference>
<feature type="domain" description="YrdC-like" evidence="10">
    <location>
        <begin position="3"/>
        <end position="183"/>
    </location>
</feature>
<comment type="similarity">
    <text evidence="9">Belongs to the SUA5 family. TsaC subfamily.</text>
</comment>
<keyword evidence="3 9" id="KW-0808">Transferase</keyword>
<dbReference type="InterPro" id="IPR050156">
    <property type="entry name" value="TC-AMP_synthase_SUA5"/>
</dbReference>
<dbReference type="HAMAP" id="MF_01852">
    <property type="entry name" value="TsaC"/>
    <property type="match status" value="1"/>
</dbReference>
<dbReference type="Proteomes" id="UP000242999">
    <property type="component" value="Unassembled WGS sequence"/>
</dbReference>
<keyword evidence="2 9" id="KW-0963">Cytoplasm</keyword>
<evidence type="ECO:0000256" key="3">
    <source>
        <dbReference type="ARBA" id="ARBA00022679"/>
    </source>
</evidence>
<comment type="function">
    <text evidence="9">Required for the formation of a threonylcarbamoyl group on adenosine at position 37 (t(6)A37) in tRNAs that read codons beginning with adenine. Catalyzes the conversion of L-threonine, HCO(3)(-)/CO(2) and ATP to give threonylcarbamoyl-AMP (TC-AMP) as the acyladenylate intermediate, with the release of diphosphate.</text>
</comment>
<gene>
    <name evidence="9" type="primary">tsaC</name>
    <name evidence="11" type="ORF">SAMN05421831_11091</name>
</gene>
<evidence type="ECO:0000313" key="11">
    <source>
        <dbReference type="EMBL" id="SEI79392.1"/>
    </source>
</evidence>
<evidence type="ECO:0000256" key="9">
    <source>
        <dbReference type="HAMAP-Rule" id="MF_01852"/>
    </source>
</evidence>
<comment type="catalytic activity">
    <reaction evidence="8 9">
        <text>L-threonine + hydrogencarbonate + ATP = L-threonylcarbamoyladenylate + diphosphate + H2O</text>
        <dbReference type="Rhea" id="RHEA:36407"/>
        <dbReference type="ChEBI" id="CHEBI:15377"/>
        <dbReference type="ChEBI" id="CHEBI:17544"/>
        <dbReference type="ChEBI" id="CHEBI:30616"/>
        <dbReference type="ChEBI" id="CHEBI:33019"/>
        <dbReference type="ChEBI" id="CHEBI:57926"/>
        <dbReference type="ChEBI" id="CHEBI:73682"/>
        <dbReference type="EC" id="2.7.7.87"/>
    </reaction>
</comment>
<dbReference type="GO" id="GO:0005524">
    <property type="term" value="F:ATP binding"/>
    <property type="evidence" value="ECO:0007669"/>
    <property type="project" value="UniProtKB-UniRule"/>
</dbReference>
<dbReference type="GO" id="GO:0006450">
    <property type="term" value="P:regulation of translational fidelity"/>
    <property type="evidence" value="ECO:0007669"/>
    <property type="project" value="TreeGrafter"/>
</dbReference>
<dbReference type="GO" id="GO:0005737">
    <property type="term" value="C:cytoplasm"/>
    <property type="evidence" value="ECO:0007669"/>
    <property type="project" value="UniProtKB-SubCell"/>
</dbReference>
<keyword evidence="5 9" id="KW-0548">Nucleotidyltransferase</keyword>
<dbReference type="InterPro" id="IPR006070">
    <property type="entry name" value="Sua5-like_dom"/>
</dbReference>
<dbReference type="Pfam" id="PF01300">
    <property type="entry name" value="Sua5_yciO_yrdC"/>
    <property type="match status" value="1"/>
</dbReference>
<keyword evidence="6 9" id="KW-0547">Nucleotide-binding</keyword>
<evidence type="ECO:0000256" key="4">
    <source>
        <dbReference type="ARBA" id="ARBA00022694"/>
    </source>
</evidence>
<dbReference type="RefSeq" id="WP_093311170.1">
    <property type="nucleotide sequence ID" value="NZ_FNYH01000010.1"/>
</dbReference>
<dbReference type="GO" id="GO:0002949">
    <property type="term" value="P:tRNA threonylcarbamoyladenosine modification"/>
    <property type="evidence" value="ECO:0007669"/>
    <property type="project" value="UniProtKB-UniRule"/>
</dbReference>
<evidence type="ECO:0000313" key="12">
    <source>
        <dbReference type="Proteomes" id="UP000242999"/>
    </source>
</evidence>
<dbReference type="EC" id="2.7.7.87" evidence="9"/>
<protein>
    <recommendedName>
        <fullName evidence="9">Threonylcarbamoyl-AMP synthase</fullName>
        <shortName evidence="9">TC-AMP synthase</shortName>
        <ecNumber evidence="9">2.7.7.87</ecNumber>
    </recommendedName>
    <alternativeName>
        <fullName evidence="9">L-threonylcarbamoyladenylate synthase</fullName>
    </alternativeName>
    <alternativeName>
        <fullName evidence="9">t(6)A37 threonylcarbamoyladenosine biosynthesis protein TsaC</fullName>
    </alternativeName>
    <alternativeName>
        <fullName evidence="9">tRNA threonylcarbamoyladenosine biosynthesis protein TsaC</fullName>
    </alternativeName>
</protein>
<dbReference type="GO" id="GO:0003725">
    <property type="term" value="F:double-stranded RNA binding"/>
    <property type="evidence" value="ECO:0007669"/>
    <property type="project" value="InterPro"/>
</dbReference>
<dbReference type="OrthoDB" id="9814580at2"/>
<dbReference type="PANTHER" id="PTHR17490">
    <property type="entry name" value="SUA5"/>
    <property type="match status" value="1"/>
</dbReference>
<accession>A0A1H6TUI2</accession>
<dbReference type="SUPFAM" id="SSF55821">
    <property type="entry name" value="YrdC/RibB"/>
    <property type="match status" value="1"/>
</dbReference>
<dbReference type="GO" id="GO:0000049">
    <property type="term" value="F:tRNA binding"/>
    <property type="evidence" value="ECO:0007669"/>
    <property type="project" value="TreeGrafter"/>
</dbReference>
<dbReference type="InterPro" id="IPR017945">
    <property type="entry name" value="DHBP_synth_RibB-like_a/b_dom"/>
</dbReference>
<evidence type="ECO:0000256" key="8">
    <source>
        <dbReference type="ARBA" id="ARBA00048366"/>
    </source>
</evidence>
<dbReference type="PANTHER" id="PTHR17490:SF18">
    <property type="entry name" value="THREONYLCARBAMOYL-AMP SYNTHASE"/>
    <property type="match status" value="1"/>
</dbReference>
<evidence type="ECO:0000256" key="7">
    <source>
        <dbReference type="ARBA" id="ARBA00022840"/>
    </source>
</evidence>
<evidence type="ECO:0000259" key="10">
    <source>
        <dbReference type="PROSITE" id="PS51163"/>
    </source>
</evidence>
<comment type="subcellular location">
    <subcellularLocation>
        <location evidence="1 9">Cytoplasm</location>
    </subcellularLocation>
</comment>
<dbReference type="GO" id="GO:0061710">
    <property type="term" value="F:L-threonylcarbamoyladenylate synthase"/>
    <property type="evidence" value="ECO:0007669"/>
    <property type="project" value="UniProtKB-EC"/>
</dbReference>
<reference evidence="12" key="1">
    <citation type="submission" date="2016-10" db="EMBL/GenBank/DDBJ databases">
        <authorList>
            <person name="Varghese N."/>
            <person name="Submissions S."/>
        </authorList>
    </citation>
    <scope>NUCLEOTIDE SEQUENCE [LARGE SCALE GENOMIC DNA]</scope>
    <source>
        <strain evidence="12">DSM 7165</strain>
    </source>
</reference>
<organism evidence="11 12">
    <name type="scientific">Allopseudospirillum japonicum</name>
    <dbReference type="NCBI Taxonomy" id="64971"/>
    <lineage>
        <taxon>Bacteria</taxon>
        <taxon>Pseudomonadati</taxon>
        <taxon>Pseudomonadota</taxon>
        <taxon>Gammaproteobacteria</taxon>
        <taxon>Oceanospirillales</taxon>
        <taxon>Oceanospirillaceae</taxon>
        <taxon>Allopseudospirillum</taxon>
    </lineage>
</organism>
<sequence length="183" mass="19407">MNLLNLAQAQALIANGQILAYPTEGVWGLGCDPLCTCAVEQILAIKQREAAKGLILVAAHLDQLSPWLYALSAAQKQRLQAPQPRPTTWVIPDPEHRAPASIRGGHASLAIRLSQHPQVQALCQLCGPLVSTSANPAGLAAALSVQEVYAYFGEQVPILAGDLGQAQQASRILDLVSGRILRA</sequence>
<dbReference type="Gene3D" id="3.90.870.10">
    <property type="entry name" value="DHBP synthase"/>
    <property type="match status" value="1"/>
</dbReference>
<evidence type="ECO:0000256" key="5">
    <source>
        <dbReference type="ARBA" id="ARBA00022695"/>
    </source>
</evidence>
<evidence type="ECO:0000256" key="2">
    <source>
        <dbReference type="ARBA" id="ARBA00022490"/>
    </source>
</evidence>
<name>A0A1H6TUI2_9GAMM</name>
<keyword evidence="4 9" id="KW-0819">tRNA processing</keyword>